<dbReference type="Ensembl" id="ENSCCRT00015094397.1">
    <property type="protein sequence ID" value="ENSCCRP00015091455.1"/>
    <property type="gene ID" value="ENSCCRG00015036887.1"/>
</dbReference>
<evidence type="ECO:0000256" key="2">
    <source>
        <dbReference type="ARBA" id="ARBA00023136"/>
    </source>
</evidence>
<keyword evidence="2" id="KW-0472">Membrane</keyword>
<dbReference type="Pfam" id="PF08266">
    <property type="entry name" value="Cadherin_2"/>
    <property type="match status" value="1"/>
</dbReference>
<dbReference type="PANTHER" id="PTHR24028">
    <property type="entry name" value="CADHERIN-87A"/>
    <property type="match status" value="1"/>
</dbReference>
<keyword evidence="4" id="KW-0732">Signal</keyword>
<evidence type="ECO:0000256" key="1">
    <source>
        <dbReference type="ARBA" id="ARBA00004370"/>
    </source>
</evidence>
<dbReference type="AlphaFoldDB" id="A0A8C1Y4C6"/>
<dbReference type="GO" id="GO:0005509">
    <property type="term" value="F:calcium ion binding"/>
    <property type="evidence" value="ECO:0007669"/>
    <property type="project" value="InterPro"/>
</dbReference>
<dbReference type="CDD" id="cd11304">
    <property type="entry name" value="Cadherin_repeat"/>
    <property type="match status" value="1"/>
</dbReference>
<proteinExistence type="predicted"/>
<dbReference type="InterPro" id="IPR013164">
    <property type="entry name" value="Cadherin_N"/>
</dbReference>
<feature type="signal peptide" evidence="4">
    <location>
        <begin position="1"/>
        <end position="31"/>
    </location>
</feature>
<sequence>MEHEGQKRRWECWRIALCFSFLLCFGEHVSAQIRYTIPEEVKDGTVVGNIAKDLGLDVGVLADRRFRIVSGSSDDFFQVNQNGILER</sequence>
<evidence type="ECO:0000259" key="5">
    <source>
        <dbReference type="Pfam" id="PF08266"/>
    </source>
</evidence>
<accession>A0A8C1Y4C6</accession>
<name>A0A8C1Y4C6_CYPCA</name>
<feature type="domain" description="Cadherin N-terminal" evidence="5">
    <location>
        <begin position="32"/>
        <end position="82"/>
    </location>
</feature>
<evidence type="ECO:0000256" key="4">
    <source>
        <dbReference type="SAM" id="SignalP"/>
    </source>
</evidence>
<dbReference type="PANTHER" id="PTHR24028:SF337">
    <property type="entry name" value="PROTOCADHERIN 2 ALPHA A 3 PRECURSOR-RELATED"/>
    <property type="match status" value="1"/>
</dbReference>
<organism evidence="6 7">
    <name type="scientific">Cyprinus carpio</name>
    <name type="common">Common carp</name>
    <dbReference type="NCBI Taxonomy" id="7962"/>
    <lineage>
        <taxon>Eukaryota</taxon>
        <taxon>Metazoa</taxon>
        <taxon>Chordata</taxon>
        <taxon>Craniata</taxon>
        <taxon>Vertebrata</taxon>
        <taxon>Euteleostomi</taxon>
        <taxon>Actinopterygii</taxon>
        <taxon>Neopterygii</taxon>
        <taxon>Teleostei</taxon>
        <taxon>Ostariophysi</taxon>
        <taxon>Cypriniformes</taxon>
        <taxon>Cyprinidae</taxon>
        <taxon>Cyprininae</taxon>
        <taxon>Cyprinus</taxon>
    </lineage>
</organism>
<dbReference type="SUPFAM" id="SSF49313">
    <property type="entry name" value="Cadherin-like"/>
    <property type="match status" value="1"/>
</dbReference>
<evidence type="ECO:0000313" key="6">
    <source>
        <dbReference type="Ensembl" id="ENSCCRP00015091455.1"/>
    </source>
</evidence>
<feature type="chain" id="PRO_5034909205" description="Cadherin N-terminal domain-containing protein" evidence="4">
    <location>
        <begin position="32"/>
        <end position="87"/>
    </location>
</feature>
<dbReference type="InterPro" id="IPR050174">
    <property type="entry name" value="Protocadherin/Cadherin-CA"/>
</dbReference>
<dbReference type="Proteomes" id="UP000694700">
    <property type="component" value="Unplaced"/>
</dbReference>
<reference evidence="6" key="1">
    <citation type="submission" date="2025-08" db="UniProtKB">
        <authorList>
            <consortium name="Ensembl"/>
        </authorList>
    </citation>
    <scope>IDENTIFICATION</scope>
</reference>
<dbReference type="Gene3D" id="2.60.40.60">
    <property type="entry name" value="Cadherins"/>
    <property type="match status" value="1"/>
</dbReference>
<dbReference type="InterPro" id="IPR015919">
    <property type="entry name" value="Cadherin-like_sf"/>
</dbReference>
<comment type="subcellular location">
    <subcellularLocation>
        <location evidence="1">Membrane</location>
    </subcellularLocation>
</comment>
<evidence type="ECO:0000313" key="7">
    <source>
        <dbReference type="Proteomes" id="UP000694700"/>
    </source>
</evidence>
<dbReference type="GO" id="GO:0007155">
    <property type="term" value="P:cell adhesion"/>
    <property type="evidence" value="ECO:0007669"/>
    <property type="project" value="TreeGrafter"/>
</dbReference>
<keyword evidence="3" id="KW-0325">Glycoprotein</keyword>
<dbReference type="GO" id="GO:0005886">
    <property type="term" value="C:plasma membrane"/>
    <property type="evidence" value="ECO:0007669"/>
    <property type="project" value="TreeGrafter"/>
</dbReference>
<protein>
    <recommendedName>
        <fullName evidence="5">Cadherin N-terminal domain-containing protein</fullName>
    </recommendedName>
</protein>
<evidence type="ECO:0000256" key="3">
    <source>
        <dbReference type="ARBA" id="ARBA00023180"/>
    </source>
</evidence>
<dbReference type="FunFam" id="2.60.40.60:FF:000398">
    <property type="entry name" value="Protocadherin cluster 1 gamma 26a"/>
    <property type="match status" value="1"/>
</dbReference>